<organism evidence="4 5">
    <name type="scientific">Cochliobolus heterostrophus (strain C5 / ATCC 48332 / race O)</name>
    <name type="common">Southern corn leaf blight fungus</name>
    <name type="synonym">Bipolaris maydis</name>
    <dbReference type="NCBI Taxonomy" id="701091"/>
    <lineage>
        <taxon>Eukaryota</taxon>
        <taxon>Fungi</taxon>
        <taxon>Dikarya</taxon>
        <taxon>Ascomycota</taxon>
        <taxon>Pezizomycotina</taxon>
        <taxon>Dothideomycetes</taxon>
        <taxon>Pleosporomycetidae</taxon>
        <taxon>Pleosporales</taxon>
        <taxon>Pleosporineae</taxon>
        <taxon>Pleosporaceae</taxon>
        <taxon>Bipolaris</taxon>
    </lineage>
</organism>
<dbReference type="InterPro" id="IPR015422">
    <property type="entry name" value="PyrdxlP-dep_Trfase_small"/>
</dbReference>
<dbReference type="InterPro" id="IPR004839">
    <property type="entry name" value="Aminotransferase_I/II_large"/>
</dbReference>
<dbReference type="GO" id="GO:0016740">
    <property type="term" value="F:transferase activity"/>
    <property type="evidence" value="ECO:0007669"/>
    <property type="project" value="UniProtKB-KW"/>
</dbReference>
<dbReference type="InterPro" id="IPR050087">
    <property type="entry name" value="AON_synthase_class-II"/>
</dbReference>
<dbReference type="Gene3D" id="3.40.640.10">
    <property type="entry name" value="Type I PLP-dependent aspartate aminotransferase-like (Major domain)"/>
    <property type="match status" value="2"/>
</dbReference>
<evidence type="ECO:0000256" key="1">
    <source>
        <dbReference type="ARBA" id="ARBA00001933"/>
    </source>
</evidence>
<feature type="domain" description="Aminotransferase class I/classII large" evidence="3">
    <location>
        <begin position="108"/>
        <end position="465"/>
    </location>
</feature>
<dbReference type="InterPro" id="IPR015421">
    <property type="entry name" value="PyrdxlP-dep_Trfase_major"/>
</dbReference>
<keyword evidence="5" id="KW-1185">Reference proteome</keyword>
<name>M2U0D3_COCH5</name>
<protein>
    <recommendedName>
        <fullName evidence="3">Aminotransferase class I/classII large domain-containing protein</fullName>
    </recommendedName>
</protein>
<comment type="cofactor">
    <cofactor evidence="1">
        <name>pyridoxal 5'-phosphate</name>
        <dbReference type="ChEBI" id="CHEBI:597326"/>
    </cofactor>
</comment>
<dbReference type="eggNOG" id="KOG1357">
    <property type="taxonomic scope" value="Eukaryota"/>
</dbReference>
<evidence type="ECO:0000313" key="5">
    <source>
        <dbReference type="Proteomes" id="UP000016936"/>
    </source>
</evidence>
<dbReference type="PANTHER" id="PTHR13693:SF3">
    <property type="entry name" value="LD36009P"/>
    <property type="match status" value="1"/>
</dbReference>
<keyword evidence="2" id="KW-0808">Transferase</keyword>
<evidence type="ECO:0000259" key="3">
    <source>
        <dbReference type="Pfam" id="PF00155"/>
    </source>
</evidence>
<dbReference type="AlphaFoldDB" id="M2U0D3"/>
<reference evidence="4 5" key="1">
    <citation type="journal article" date="2012" name="PLoS Pathog.">
        <title>Diverse lifestyles and strategies of plant pathogenesis encoded in the genomes of eighteen Dothideomycetes fungi.</title>
        <authorList>
            <person name="Ohm R.A."/>
            <person name="Feau N."/>
            <person name="Henrissat B."/>
            <person name="Schoch C.L."/>
            <person name="Horwitz B.A."/>
            <person name="Barry K.W."/>
            <person name="Condon B.J."/>
            <person name="Copeland A.C."/>
            <person name="Dhillon B."/>
            <person name="Glaser F."/>
            <person name="Hesse C.N."/>
            <person name="Kosti I."/>
            <person name="LaButti K."/>
            <person name="Lindquist E.A."/>
            <person name="Lucas S."/>
            <person name="Salamov A.A."/>
            <person name="Bradshaw R.E."/>
            <person name="Ciuffetti L."/>
            <person name="Hamelin R.C."/>
            <person name="Kema G.H.J."/>
            <person name="Lawrence C."/>
            <person name="Scott J.A."/>
            <person name="Spatafora J.W."/>
            <person name="Turgeon B.G."/>
            <person name="de Wit P.J.G.M."/>
            <person name="Zhong S."/>
            <person name="Goodwin S.B."/>
            <person name="Grigoriev I.V."/>
        </authorList>
    </citation>
    <scope>NUCLEOTIDE SEQUENCE [LARGE SCALE GENOMIC DNA]</scope>
    <source>
        <strain evidence="5">C5 / ATCC 48332 / race O</strain>
    </source>
</reference>
<accession>M2U0D3</accession>
<gene>
    <name evidence="4" type="ORF">COCHEDRAFT_1033935</name>
</gene>
<dbReference type="OMA" id="HNSMFTG"/>
<dbReference type="SUPFAM" id="SSF53383">
    <property type="entry name" value="PLP-dependent transferases"/>
    <property type="match status" value="2"/>
</dbReference>
<sequence length="813" mass="89724">MSVANTKRAFWVPTDPPVSLANKFSFYVWVVMIGFAQLWRDLKTWTWYRPLHFQDIANHYFYIPIGREDVRILLSAPNDRVFMKTIPKAISQDYNVKKMLSYPEREIVNAGSNNYGGFTRFEYSSASVIKLALQHLPFNPAPPELRMLVEKELADYMNAKACATAISGYGANLLAFLTFAETAKELGRQCIFLLDAESHSSMFVGAFLNKQATFHRFKHNDVADLEFKLRTLRENNSNAMVCVAVEGMYSLAGNVAPVPTILALRKIFGFCLLVDEAHSFMALGRGGRGSFEWWQARGYECPLDEVDIMTATFSKSVGCTGGFVVSNGIYATVLQKQSSLQHETGDETLSTIVLLRALTLIRKPEFIESRMSTLEKKSRYVADRLRESGCIVLSPPGSPIICFPVGSLYTVGTIEKASKFHAELLQRGFAIACGVPPATPIWSCRIRVCIFATTSWSDILGLVNALIAVSCLLKIDGVRPMGFDIGSLPSDGLNEKITAGENHVVDSALQKYVLDLAEKYPANESKTMAPLTMSQARDVSEAGLQSFDKYGIGASSVRWFYGTFDVFIKLEDRLASLYPSLVAFSGNCRAMLGSDANVMAISLLSATTAPLYAKDVLNVVLVPQTASSSVRRGATLNKVQSSTRVIIYDDMKNLAVQVRDLHKTQAFHLTLYQETVSRDGYLLDLSNSIKLILSAFQDISSLKGLTLILDDSRGLGKVGPRHLGFLDEMESQHGTTFFSKALGPQLAAVTTVVVFGSWFESFHHQGGYVISSQMFTDSHTVSSKSFVFSTPPMIVQAAMSDKVLELLSQTDPV</sequence>
<dbReference type="OrthoDB" id="3664706at2759"/>
<proteinExistence type="predicted"/>
<dbReference type="STRING" id="701091.M2U0D3"/>
<reference evidence="5" key="2">
    <citation type="journal article" date="2013" name="PLoS Genet.">
        <title>Comparative genome structure, secondary metabolite, and effector coding capacity across Cochliobolus pathogens.</title>
        <authorList>
            <person name="Condon B.J."/>
            <person name="Leng Y."/>
            <person name="Wu D."/>
            <person name="Bushley K.E."/>
            <person name="Ohm R.A."/>
            <person name="Otillar R."/>
            <person name="Martin J."/>
            <person name="Schackwitz W."/>
            <person name="Grimwood J."/>
            <person name="MohdZainudin N."/>
            <person name="Xue C."/>
            <person name="Wang R."/>
            <person name="Manning V.A."/>
            <person name="Dhillon B."/>
            <person name="Tu Z.J."/>
            <person name="Steffenson B.J."/>
            <person name="Salamov A."/>
            <person name="Sun H."/>
            <person name="Lowry S."/>
            <person name="LaButti K."/>
            <person name="Han J."/>
            <person name="Copeland A."/>
            <person name="Lindquist E."/>
            <person name="Barry K."/>
            <person name="Schmutz J."/>
            <person name="Baker S.E."/>
            <person name="Ciuffetti L.M."/>
            <person name="Grigoriev I.V."/>
            <person name="Zhong S."/>
            <person name="Turgeon B.G."/>
        </authorList>
    </citation>
    <scope>NUCLEOTIDE SEQUENCE [LARGE SCALE GENOMIC DNA]</scope>
    <source>
        <strain evidence="5">C5 / ATCC 48332 / race O</strain>
    </source>
</reference>
<dbReference type="GO" id="GO:0030170">
    <property type="term" value="F:pyridoxal phosphate binding"/>
    <property type="evidence" value="ECO:0007669"/>
    <property type="project" value="InterPro"/>
</dbReference>
<evidence type="ECO:0000256" key="2">
    <source>
        <dbReference type="ARBA" id="ARBA00022679"/>
    </source>
</evidence>
<evidence type="ECO:0000313" key="4">
    <source>
        <dbReference type="EMBL" id="EMD87531.1"/>
    </source>
</evidence>
<dbReference type="EMBL" id="KB445582">
    <property type="protein sequence ID" value="EMD87531.1"/>
    <property type="molecule type" value="Genomic_DNA"/>
</dbReference>
<dbReference type="Pfam" id="PF00155">
    <property type="entry name" value="Aminotran_1_2"/>
    <property type="match status" value="1"/>
</dbReference>
<dbReference type="HOGENOM" id="CLU_349493_0_0_1"/>
<dbReference type="Gene3D" id="3.90.1150.10">
    <property type="entry name" value="Aspartate Aminotransferase, domain 1"/>
    <property type="match status" value="1"/>
</dbReference>
<dbReference type="InterPro" id="IPR015424">
    <property type="entry name" value="PyrdxlP-dep_Trfase"/>
</dbReference>
<dbReference type="PANTHER" id="PTHR13693">
    <property type="entry name" value="CLASS II AMINOTRANSFERASE/8-AMINO-7-OXONONANOATE SYNTHASE"/>
    <property type="match status" value="1"/>
</dbReference>
<dbReference type="Proteomes" id="UP000016936">
    <property type="component" value="Unassembled WGS sequence"/>
</dbReference>